<accession>A6J7N9</accession>
<evidence type="ECO:0000313" key="1">
    <source>
        <dbReference type="EMBL" id="EDL98388.1"/>
    </source>
</evidence>
<dbReference type="Proteomes" id="UP000234681">
    <property type="component" value="Chromosome 17"/>
</dbReference>
<reference evidence="2" key="1">
    <citation type="submission" date="2005-09" db="EMBL/GenBank/DDBJ databases">
        <authorList>
            <person name="Mural R.J."/>
            <person name="Li P.W."/>
            <person name="Adams M.D."/>
            <person name="Amanatides P.G."/>
            <person name="Baden-Tillson H."/>
            <person name="Barnstead M."/>
            <person name="Chin S.H."/>
            <person name="Dew I."/>
            <person name="Evans C.A."/>
            <person name="Ferriera S."/>
            <person name="Flanigan M."/>
            <person name="Fosler C."/>
            <person name="Glodek A."/>
            <person name="Gu Z."/>
            <person name="Holt R.A."/>
            <person name="Jennings D."/>
            <person name="Kraft C.L."/>
            <person name="Lu F."/>
            <person name="Nguyen T."/>
            <person name="Nusskern D.R."/>
            <person name="Pfannkoch C.M."/>
            <person name="Sitter C."/>
            <person name="Sutton G.G."/>
            <person name="Venter J.C."/>
            <person name="Wang Z."/>
            <person name="Woodage T."/>
            <person name="Zheng X.H."/>
            <person name="Zhong F."/>
        </authorList>
    </citation>
    <scope>NUCLEOTIDE SEQUENCE [LARGE SCALE GENOMIC DNA]</scope>
    <source>
        <strain>BN</strain>
        <strain evidence="2">Sprague-Dawley</strain>
    </source>
</reference>
<dbReference type="AlphaFoldDB" id="A6J7N9"/>
<dbReference type="EMBL" id="CH473977">
    <property type="protein sequence ID" value="EDL98388.1"/>
    <property type="molecule type" value="Genomic_DNA"/>
</dbReference>
<sequence>MYDSHSRRRSQIPLLKFWDCAWDLALMRSLVIHSLVYPHCMLPLPAPPLP</sequence>
<protein>
    <submittedName>
        <fullName evidence="1">RCG44051, isoform CRA_a</fullName>
    </submittedName>
</protein>
<evidence type="ECO:0000313" key="2">
    <source>
        <dbReference type="Proteomes" id="UP000234681"/>
    </source>
</evidence>
<name>A6J7N9_RAT</name>
<organism evidence="1 2">
    <name type="scientific">Rattus norvegicus</name>
    <name type="common">Rat</name>
    <dbReference type="NCBI Taxonomy" id="10116"/>
    <lineage>
        <taxon>Eukaryota</taxon>
        <taxon>Metazoa</taxon>
        <taxon>Chordata</taxon>
        <taxon>Craniata</taxon>
        <taxon>Vertebrata</taxon>
        <taxon>Euteleostomi</taxon>
        <taxon>Mammalia</taxon>
        <taxon>Eutheria</taxon>
        <taxon>Euarchontoglires</taxon>
        <taxon>Glires</taxon>
        <taxon>Rodentia</taxon>
        <taxon>Myomorpha</taxon>
        <taxon>Muroidea</taxon>
        <taxon>Muridae</taxon>
        <taxon>Murinae</taxon>
        <taxon>Rattus</taxon>
    </lineage>
</organism>
<proteinExistence type="predicted"/>
<gene>
    <name evidence="1" type="ORF">rCG_44051</name>
</gene>